<keyword evidence="3" id="KW-1185">Reference proteome</keyword>
<accession>A0A3Q0SD62</accession>
<evidence type="ECO:0000313" key="2">
    <source>
        <dbReference type="Ensembl" id="ENSACIP00000022859.1"/>
    </source>
</evidence>
<dbReference type="Ensembl" id="ENSACIT00000023466.1">
    <property type="protein sequence ID" value="ENSACIP00000022859.1"/>
    <property type="gene ID" value="ENSACIG00000017791.1"/>
</dbReference>
<name>A0A3Q0SD62_AMPCI</name>
<dbReference type="OMA" id="HRHVTWP"/>
<evidence type="ECO:0000313" key="3">
    <source>
        <dbReference type="Proteomes" id="UP000261340"/>
    </source>
</evidence>
<dbReference type="GeneTree" id="ENSGT00390000001017"/>
<dbReference type="InterPro" id="IPR010736">
    <property type="entry name" value="SHIPPO-rpt"/>
</dbReference>
<dbReference type="PANTHER" id="PTHR31508:SF2">
    <property type="entry name" value="PROTEIN PITCHFORK"/>
    <property type="match status" value="1"/>
</dbReference>
<dbReference type="GO" id="GO:0031344">
    <property type="term" value="P:regulation of cell projection organization"/>
    <property type="evidence" value="ECO:0007669"/>
    <property type="project" value="TreeGrafter"/>
</dbReference>
<reference evidence="2" key="2">
    <citation type="submission" date="2025-09" db="UniProtKB">
        <authorList>
            <consortium name="Ensembl"/>
        </authorList>
    </citation>
    <scope>IDENTIFICATION</scope>
</reference>
<dbReference type="InterPro" id="IPR033602">
    <property type="entry name" value="CIMAP3"/>
</dbReference>
<dbReference type="Pfam" id="PF07004">
    <property type="entry name" value="SHIPPO-rpt"/>
    <property type="match status" value="2"/>
</dbReference>
<evidence type="ECO:0000256" key="1">
    <source>
        <dbReference type="SAM" id="MobiDB-lite"/>
    </source>
</evidence>
<protein>
    <submittedName>
        <fullName evidence="2">Si:ch211-66i15.4</fullName>
    </submittedName>
</protein>
<reference evidence="2" key="1">
    <citation type="submission" date="2025-08" db="UniProtKB">
        <authorList>
            <consortium name="Ensembl"/>
        </authorList>
    </citation>
    <scope>IDENTIFICATION</scope>
</reference>
<organism evidence="2 3">
    <name type="scientific">Amphilophus citrinellus</name>
    <name type="common">Midas cichlid</name>
    <name type="synonym">Cichlasoma citrinellum</name>
    <dbReference type="NCBI Taxonomy" id="61819"/>
    <lineage>
        <taxon>Eukaryota</taxon>
        <taxon>Metazoa</taxon>
        <taxon>Chordata</taxon>
        <taxon>Craniata</taxon>
        <taxon>Vertebrata</taxon>
        <taxon>Euteleostomi</taxon>
        <taxon>Actinopterygii</taxon>
        <taxon>Neopterygii</taxon>
        <taxon>Teleostei</taxon>
        <taxon>Neoteleostei</taxon>
        <taxon>Acanthomorphata</taxon>
        <taxon>Ovalentaria</taxon>
        <taxon>Cichlomorphae</taxon>
        <taxon>Cichliformes</taxon>
        <taxon>Cichlidae</taxon>
        <taxon>New World cichlids</taxon>
        <taxon>Cichlasomatinae</taxon>
        <taxon>Heroini</taxon>
        <taxon>Amphilophus</taxon>
    </lineage>
</organism>
<sequence length="191" mass="21377">MFAPVTPTVPVQTVCFGSSQERRLFPLHRAPDRLSLQMPQQGLPHVGPGSYDNHEFGTILYDIQKTPGSKRGYGLSARTAARFPPCDKTETPSPWQYQRDQSGSGVVPPGKTPFNSTTERFKSIPHTCEGTPGPGTYAYDGGTNRKVSWPMCFGRPDWSRLPQLKKSSLRLPSEKENLKQRNRAAYLSLYY</sequence>
<dbReference type="PANTHER" id="PTHR31508">
    <property type="entry name" value="PROTEIN PITCHFORK"/>
    <property type="match status" value="1"/>
</dbReference>
<dbReference type="AlphaFoldDB" id="A0A3Q0SD62"/>
<proteinExistence type="predicted"/>
<dbReference type="Proteomes" id="UP000261340">
    <property type="component" value="Unplaced"/>
</dbReference>
<dbReference type="GO" id="GO:0008092">
    <property type="term" value="F:cytoskeletal protein binding"/>
    <property type="evidence" value="ECO:0007669"/>
    <property type="project" value="TreeGrafter"/>
</dbReference>
<feature type="compositionally biased region" description="Polar residues" evidence="1">
    <location>
        <begin position="91"/>
        <end position="104"/>
    </location>
</feature>
<feature type="region of interest" description="Disordered" evidence="1">
    <location>
        <begin position="83"/>
        <end position="109"/>
    </location>
</feature>